<sequence>MFRKHLVTASVATLLATGALAQTNTPNTTTTPGAQTPAQTAPATPSTRAQQMTNEQLTANKIIGISIYAPKPDAPATTGSTVTPNRNAAAPNAGGSSTGTPMGSTSGSTAMPGSGTATTTSGMTPGPGSMAITPVSDEQWRMMRDRHDSIGKVDDLAIGNDGRVSHAILGVGGFLGIGEKNVAIPLSDVKFMRMSDGTLVGFVTSTKQQLQDMPTFVRSRT</sequence>
<feature type="domain" description="PRC-barrel" evidence="3">
    <location>
        <begin position="148"/>
        <end position="190"/>
    </location>
</feature>
<dbReference type="PANTHER" id="PTHR36505:SF1">
    <property type="entry name" value="BLR1072 PROTEIN"/>
    <property type="match status" value="1"/>
</dbReference>
<dbReference type="EMBL" id="PZZL01000009">
    <property type="protein sequence ID" value="PTM51831.1"/>
    <property type="molecule type" value="Genomic_DNA"/>
</dbReference>
<feature type="compositionally biased region" description="Low complexity" evidence="1">
    <location>
        <begin position="83"/>
        <end position="130"/>
    </location>
</feature>
<dbReference type="Proteomes" id="UP000241808">
    <property type="component" value="Unassembled WGS sequence"/>
</dbReference>
<proteinExistence type="predicted"/>
<dbReference type="OrthoDB" id="7274881at2"/>
<feature type="signal peptide" evidence="2">
    <location>
        <begin position="1"/>
        <end position="21"/>
    </location>
</feature>
<organism evidence="4 5">
    <name type="scientific">Phreatobacter oligotrophus</name>
    <dbReference type="NCBI Taxonomy" id="1122261"/>
    <lineage>
        <taxon>Bacteria</taxon>
        <taxon>Pseudomonadati</taxon>
        <taxon>Pseudomonadota</taxon>
        <taxon>Alphaproteobacteria</taxon>
        <taxon>Hyphomicrobiales</taxon>
        <taxon>Phreatobacteraceae</taxon>
        <taxon>Phreatobacter</taxon>
    </lineage>
</organism>
<evidence type="ECO:0000256" key="2">
    <source>
        <dbReference type="SAM" id="SignalP"/>
    </source>
</evidence>
<feature type="chain" id="PRO_5015662876" evidence="2">
    <location>
        <begin position="22"/>
        <end position="221"/>
    </location>
</feature>
<dbReference type="RefSeq" id="WP_108178930.1">
    <property type="nucleotide sequence ID" value="NZ_PZZL01000009.1"/>
</dbReference>
<dbReference type="SUPFAM" id="SSF50346">
    <property type="entry name" value="PRC-barrel domain"/>
    <property type="match status" value="1"/>
</dbReference>
<evidence type="ECO:0000256" key="1">
    <source>
        <dbReference type="SAM" id="MobiDB-lite"/>
    </source>
</evidence>
<evidence type="ECO:0000259" key="3">
    <source>
        <dbReference type="Pfam" id="PF05239"/>
    </source>
</evidence>
<dbReference type="PANTHER" id="PTHR36505">
    <property type="entry name" value="BLR1072 PROTEIN"/>
    <property type="match status" value="1"/>
</dbReference>
<gene>
    <name evidence="4" type="ORF">C8P69_109118</name>
</gene>
<dbReference type="Pfam" id="PF05239">
    <property type="entry name" value="PRC"/>
    <property type="match status" value="1"/>
</dbReference>
<feature type="region of interest" description="Disordered" evidence="1">
    <location>
        <begin position="74"/>
        <end position="131"/>
    </location>
</feature>
<keyword evidence="5" id="KW-1185">Reference proteome</keyword>
<comment type="caution">
    <text evidence="4">The sequence shown here is derived from an EMBL/GenBank/DDBJ whole genome shotgun (WGS) entry which is preliminary data.</text>
</comment>
<evidence type="ECO:0000313" key="4">
    <source>
        <dbReference type="EMBL" id="PTM51831.1"/>
    </source>
</evidence>
<dbReference type="InterPro" id="IPR027275">
    <property type="entry name" value="PRC-brl_dom"/>
</dbReference>
<evidence type="ECO:0000313" key="5">
    <source>
        <dbReference type="Proteomes" id="UP000241808"/>
    </source>
</evidence>
<protein>
    <submittedName>
        <fullName evidence="4">PRC-barrel domain protein</fullName>
    </submittedName>
</protein>
<keyword evidence="2" id="KW-0732">Signal</keyword>
<accession>A0A2T4YYN3</accession>
<name>A0A2T4YYN3_9HYPH</name>
<dbReference type="Gene3D" id="2.30.30.240">
    <property type="entry name" value="PRC-barrel domain"/>
    <property type="match status" value="1"/>
</dbReference>
<reference evidence="4 5" key="1">
    <citation type="submission" date="2018-04" db="EMBL/GenBank/DDBJ databases">
        <title>Genomic Encyclopedia of Archaeal and Bacterial Type Strains, Phase II (KMG-II): from individual species to whole genera.</title>
        <authorList>
            <person name="Goeker M."/>
        </authorList>
    </citation>
    <scope>NUCLEOTIDE SEQUENCE [LARGE SCALE GENOMIC DNA]</scope>
    <source>
        <strain evidence="4 5">DSM 25521</strain>
    </source>
</reference>
<dbReference type="AlphaFoldDB" id="A0A2T4YYN3"/>
<dbReference type="InterPro" id="IPR011033">
    <property type="entry name" value="PRC_barrel-like_sf"/>
</dbReference>
<feature type="region of interest" description="Disordered" evidence="1">
    <location>
        <begin position="23"/>
        <end position="51"/>
    </location>
</feature>